<protein>
    <submittedName>
        <fullName evidence="1">Uncharacterized protein</fullName>
    </submittedName>
</protein>
<sequence length="190" mass="22021">MSSIIELSDIEEYNEENLIEMWKYPETSPEGVATVYNVTGWKNAMDAFSDVQYSTNGSDPKLVNQEHCSVDFDSEIFQHYIQQNNNNTSEVKTYTLFLAAKDTPCNFKKDNISCDGKPRLKRVTNYQTNIVSYFIGCNKYKQGDKWHRYIKIKQDEIDVSLLQSLFTGTASDTIAWRTYLYHLADYLPIT</sequence>
<name>U9SYR6_RHIID</name>
<evidence type="ECO:0000313" key="1">
    <source>
        <dbReference type="EMBL" id="ERZ99202.1"/>
    </source>
</evidence>
<proteinExistence type="predicted"/>
<organism evidence="1">
    <name type="scientific">Rhizophagus irregularis (strain DAOM 181602 / DAOM 197198 / MUCL 43194)</name>
    <name type="common">Arbuscular mycorrhizal fungus</name>
    <name type="synonym">Glomus intraradices</name>
    <dbReference type="NCBI Taxonomy" id="747089"/>
    <lineage>
        <taxon>Eukaryota</taxon>
        <taxon>Fungi</taxon>
        <taxon>Fungi incertae sedis</taxon>
        <taxon>Mucoromycota</taxon>
        <taxon>Glomeromycotina</taxon>
        <taxon>Glomeromycetes</taxon>
        <taxon>Glomerales</taxon>
        <taxon>Glomeraceae</taxon>
        <taxon>Rhizophagus</taxon>
    </lineage>
</organism>
<dbReference type="VEuPathDB" id="FungiDB:RhiirFUN_003097"/>
<dbReference type="EMBL" id="KI298163">
    <property type="protein sequence ID" value="ERZ99202.1"/>
    <property type="molecule type" value="Genomic_DNA"/>
</dbReference>
<dbReference type="AlphaFoldDB" id="U9SYR6"/>
<gene>
    <name evidence="1" type="ORF">GLOINDRAFT_9754</name>
</gene>
<reference evidence="1" key="1">
    <citation type="submission" date="2013-07" db="EMBL/GenBank/DDBJ databases">
        <title>The genome of an arbuscular mycorrhizal fungus provides insights into the evolution of the oldest plant symbiosis.</title>
        <authorList>
            <consortium name="DOE Joint Genome Institute"/>
            <person name="Tisserant E."/>
            <person name="Malbreil M."/>
            <person name="Kuo A."/>
            <person name="Kohler A."/>
            <person name="Symeonidi A."/>
            <person name="Balestrini R."/>
            <person name="Charron P."/>
            <person name="Duensing N."/>
            <person name="Frei-dit-Frey N."/>
            <person name="Gianinazzi-Pearson V."/>
            <person name="Gilbert B."/>
            <person name="Handa Y."/>
            <person name="Hijri M."/>
            <person name="Kaul R."/>
            <person name="Kawaguchi M."/>
            <person name="Krajinski F."/>
            <person name="Lammers P."/>
            <person name="Lapierre D."/>
            <person name="Masclaux F.G."/>
            <person name="Murat C."/>
            <person name="Morin E."/>
            <person name="Ndikumana S."/>
            <person name="Pagni M."/>
            <person name="Petitpierre D."/>
            <person name="Requena N."/>
            <person name="Rosikiewicz P."/>
            <person name="Riley R."/>
            <person name="Saito K."/>
            <person name="San Clemente H."/>
            <person name="Shapiro H."/>
            <person name="van Tuinen D."/>
            <person name="Becard G."/>
            <person name="Bonfante P."/>
            <person name="Paszkowski U."/>
            <person name="Shachar-Hill Y."/>
            <person name="Young J.P."/>
            <person name="Sanders I.R."/>
            <person name="Henrissat B."/>
            <person name="Rensing S.A."/>
            <person name="Grigoriev I.V."/>
            <person name="Corradi N."/>
            <person name="Roux C."/>
            <person name="Martin F."/>
        </authorList>
    </citation>
    <scope>NUCLEOTIDE SEQUENCE</scope>
    <source>
        <strain evidence="1">DAOM 197198</strain>
    </source>
</reference>
<dbReference type="HOGENOM" id="CLU_1180747_0_0_1"/>
<accession>U9SYR6</accession>